<evidence type="ECO:0008006" key="4">
    <source>
        <dbReference type="Google" id="ProtNLM"/>
    </source>
</evidence>
<feature type="transmembrane region" description="Helical" evidence="1">
    <location>
        <begin position="243"/>
        <end position="261"/>
    </location>
</feature>
<accession>A0ABZ2AJD9</accession>
<keyword evidence="3" id="KW-1185">Reference proteome</keyword>
<feature type="transmembrane region" description="Helical" evidence="1">
    <location>
        <begin position="282"/>
        <end position="303"/>
    </location>
</feature>
<feature type="transmembrane region" description="Helical" evidence="1">
    <location>
        <begin position="217"/>
        <end position="237"/>
    </location>
</feature>
<protein>
    <recommendedName>
        <fullName evidence="4">Transmembrane protein</fullName>
    </recommendedName>
</protein>
<dbReference type="RefSeq" id="WP_129694564.1">
    <property type="nucleotide sequence ID" value="NZ_CP143577.1"/>
</dbReference>
<sequence>METEINSVQRFFLQIGNSLQYGVFAIFWSIFVSAWWVMLEGLYRFTKFISLDLINFLIFKKSLSDLKEGISLSDLPVFFITVAILAVGLFIFLFAAILIKHAINKNERGTAKPLKVALKQALPSIFTIIAIPILFLTVNLLLSILLSTITRSFSVISDPNREYSPIQAMFATITDKGSWIVQRFNNPTNGPWEWYKVPSLNQYIDIYYIQNYSPWTVLLNATIMWIVLFIFYLGIIVDLFKQTIFQYFLFIVSPAVAISSINDDGKKLKSWKNAYFKSAGLVVIYMLLILLFFGTFTAISNFLRNGKALGASGVTLLNPLTGLGVGWSIKFLKKKLDSYFGVQSFSTLNYGKKMIGKGIAGAATIASGGTLGSAFATGGVAAAMGGLGKMASSKVGTLANSMKLTKSSGLDTKVGREILSTNGVQYDAGTQNLLMNKVNATGLNFSGIKSSSQFEAHLAVAKQYNNRAIEQIEKSDEWKSGNISQDTLLRHQKLKNSNQAIEDINLIRANQSSNWAKTKAGQKIKGDK</sequence>
<dbReference type="EMBL" id="CP143577">
    <property type="protein sequence ID" value="WVN22232.1"/>
    <property type="molecule type" value="Genomic_DNA"/>
</dbReference>
<feature type="transmembrane region" description="Helical" evidence="1">
    <location>
        <begin position="309"/>
        <end position="329"/>
    </location>
</feature>
<evidence type="ECO:0000313" key="2">
    <source>
        <dbReference type="EMBL" id="WVN22232.1"/>
    </source>
</evidence>
<feature type="transmembrane region" description="Helical" evidence="1">
    <location>
        <begin position="123"/>
        <end position="146"/>
    </location>
</feature>
<organism evidence="2 3">
    <name type="scientific">Mycoplasmopsis arginini</name>
    <name type="common">Mycoplasma arginini</name>
    <dbReference type="NCBI Taxonomy" id="2094"/>
    <lineage>
        <taxon>Bacteria</taxon>
        <taxon>Bacillati</taxon>
        <taxon>Mycoplasmatota</taxon>
        <taxon>Mycoplasmoidales</taxon>
        <taxon>Metamycoplasmataceae</taxon>
        <taxon>Mycoplasmopsis</taxon>
    </lineage>
</organism>
<evidence type="ECO:0000313" key="3">
    <source>
        <dbReference type="Proteomes" id="UP001432074"/>
    </source>
</evidence>
<dbReference type="Proteomes" id="UP001432074">
    <property type="component" value="Chromosome"/>
</dbReference>
<keyword evidence="1" id="KW-1133">Transmembrane helix</keyword>
<keyword evidence="1" id="KW-0812">Transmembrane</keyword>
<name>A0ABZ2AJD9_MYCAR</name>
<keyword evidence="1" id="KW-0472">Membrane</keyword>
<dbReference type="NCBIfam" id="NF045889">
    <property type="entry name" value="ICE_Mbov_0396_TM"/>
    <property type="match status" value="1"/>
</dbReference>
<feature type="transmembrane region" description="Helical" evidence="1">
    <location>
        <begin position="75"/>
        <end position="103"/>
    </location>
</feature>
<gene>
    <name evidence="2" type="ORF">V2E25_01375</name>
</gene>
<dbReference type="NCBIfam" id="NF045848">
    <property type="entry name" value="MMCAP2_0566_fam"/>
    <property type="match status" value="1"/>
</dbReference>
<proteinExistence type="predicted"/>
<evidence type="ECO:0000256" key="1">
    <source>
        <dbReference type="SAM" id="Phobius"/>
    </source>
</evidence>
<reference evidence="2" key="1">
    <citation type="submission" date="2024-01" db="EMBL/GenBank/DDBJ databases">
        <title>Complete genome sequence of Mycoplasma arginini type strain G 230.</title>
        <authorList>
            <person name="Spergser J."/>
        </authorList>
    </citation>
    <scope>NUCLEOTIDE SEQUENCE</scope>
    <source>
        <strain evidence="2">NCTC 10129</strain>
    </source>
</reference>
<feature type="transmembrane region" description="Helical" evidence="1">
    <location>
        <begin position="21"/>
        <end position="39"/>
    </location>
</feature>